<dbReference type="Pfam" id="PF13424">
    <property type="entry name" value="TPR_12"/>
    <property type="match status" value="1"/>
</dbReference>
<dbReference type="Pfam" id="PF13176">
    <property type="entry name" value="TPR_7"/>
    <property type="match status" value="1"/>
</dbReference>
<feature type="non-terminal residue" evidence="4">
    <location>
        <position position="278"/>
    </location>
</feature>
<accession>W4L2Z0</accession>
<evidence type="ECO:0000256" key="2">
    <source>
        <dbReference type="ARBA" id="ARBA00022803"/>
    </source>
</evidence>
<keyword evidence="2 3" id="KW-0802">TPR repeat</keyword>
<dbReference type="Proteomes" id="UP000019140">
    <property type="component" value="Unassembled WGS sequence"/>
</dbReference>
<dbReference type="InterPro" id="IPR011990">
    <property type="entry name" value="TPR-like_helical_dom_sf"/>
</dbReference>
<evidence type="ECO:0000313" key="4">
    <source>
        <dbReference type="EMBL" id="ETW92458.1"/>
    </source>
</evidence>
<dbReference type="Gene3D" id="1.25.40.10">
    <property type="entry name" value="Tetratricopeptide repeat domain"/>
    <property type="match status" value="3"/>
</dbReference>
<dbReference type="PROSITE" id="PS50005">
    <property type="entry name" value="TPR"/>
    <property type="match status" value="1"/>
</dbReference>
<dbReference type="PANTHER" id="PTHR45586:SF1">
    <property type="entry name" value="LIPOPOLYSACCHARIDE ASSEMBLY PROTEIN B"/>
    <property type="match status" value="1"/>
</dbReference>
<name>W4L2Z0_9BACT</name>
<dbReference type="SMART" id="SM00028">
    <property type="entry name" value="TPR"/>
    <property type="match status" value="5"/>
</dbReference>
<organism evidence="4 5">
    <name type="scientific">Candidatus Entotheonella gemina</name>
    <dbReference type="NCBI Taxonomy" id="1429439"/>
    <lineage>
        <taxon>Bacteria</taxon>
        <taxon>Pseudomonadati</taxon>
        <taxon>Nitrospinota/Tectimicrobiota group</taxon>
        <taxon>Candidatus Tectimicrobiota</taxon>
        <taxon>Candidatus Entotheonellia</taxon>
        <taxon>Candidatus Entotheonellales</taxon>
        <taxon>Candidatus Entotheonellaceae</taxon>
        <taxon>Candidatus Entotheonella</taxon>
    </lineage>
</organism>
<dbReference type="InterPro" id="IPR051012">
    <property type="entry name" value="CellSynth/LPSAsmb/PSIAsmb"/>
</dbReference>
<proteinExistence type="predicted"/>
<keyword evidence="5" id="KW-1185">Reference proteome</keyword>
<evidence type="ECO:0000313" key="5">
    <source>
        <dbReference type="Proteomes" id="UP000019140"/>
    </source>
</evidence>
<reference evidence="4 5" key="1">
    <citation type="journal article" date="2014" name="Nature">
        <title>An environmental bacterial taxon with a large and distinct metabolic repertoire.</title>
        <authorList>
            <person name="Wilson M.C."/>
            <person name="Mori T."/>
            <person name="Ruckert C."/>
            <person name="Uria A.R."/>
            <person name="Helf M.J."/>
            <person name="Takada K."/>
            <person name="Gernert C."/>
            <person name="Steffens U.A."/>
            <person name="Heycke N."/>
            <person name="Schmitt S."/>
            <person name="Rinke C."/>
            <person name="Helfrich E.J."/>
            <person name="Brachmann A.O."/>
            <person name="Gurgui C."/>
            <person name="Wakimoto T."/>
            <person name="Kracht M."/>
            <person name="Crusemann M."/>
            <person name="Hentschel U."/>
            <person name="Abe I."/>
            <person name="Matsunaga S."/>
            <person name="Kalinowski J."/>
            <person name="Takeyama H."/>
            <person name="Piel J."/>
        </authorList>
    </citation>
    <scope>NUCLEOTIDE SEQUENCE [LARGE SCALE GENOMIC DNA]</scope>
    <source>
        <strain evidence="5">TSY2</strain>
    </source>
</reference>
<protein>
    <recommendedName>
        <fullName evidence="6">Tetratricopeptide repeat protein</fullName>
    </recommendedName>
</protein>
<comment type="caution">
    <text evidence="4">The sequence shown here is derived from an EMBL/GenBank/DDBJ whole genome shotgun (WGS) entry which is preliminary data.</text>
</comment>
<evidence type="ECO:0000256" key="3">
    <source>
        <dbReference type="PROSITE-ProRule" id="PRU00339"/>
    </source>
</evidence>
<sequence length="278" mass="31336">VLPREGVTPAQVREVHYHLGICYIELKRHARARQHLRQVTMSGEDTMEQREAVIQVAALAYQAGDFDEAIAFYTRALATPEDPRIPRFHFLLGECYQAKGETEQAITHWQAALKGSADLPFYAVALDRLGRAYVAKRDWGQAIAMLRRLWDEFPDFPERTAVAQELAQAYSQLNECEAALPFYAVLDASAQGQAALRGLRHRRAACLFSTGRYEDVVTLLAPFLGPGQSDPIDPALLYTLGLAHMELQQFEEAIIPFARLKIEFPEHPLNDAMWSRLA</sequence>
<feature type="repeat" description="TPR" evidence="3">
    <location>
        <begin position="50"/>
        <end position="83"/>
    </location>
</feature>
<evidence type="ECO:0000256" key="1">
    <source>
        <dbReference type="ARBA" id="ARBA00022737"/>
    </source>
</evidence>
<feature type="non-terminal residue" evidence="4">
    <location>
        <position position="1"/>
    </location>
</feature>
<dbReference type="PANTHER" id="PTHR45586">
    <property type="entry name" value="TPR REPEAT-CONTAINING PROTEIN PA4667"/>
    <property type="match status" value="1"/>
</dbReference>
<gene>
    <name evidence="4" type="ORF">ETSY2_53370</name>
</gene>
<dbReference type="SUPFAM" id="SSF48452">
    <property type="entry name" value="TPR-like"/>
    <property type="match status" value="2"/>
</dbReference>
<dbReference type="EMBL" id="AZHX01002899">
    <property type="protein sequence ID" value="ETW92458.1"/>
    <property type="molecule type" value="Genomic_DNA"/>
</dbReference>
<dbReference type="AlphaFoldDB" id="W4L2Z0"/>
<dbReference type="Pfam" id="PF13174">
    <property type="entry name" value="TPR_6"/>
    <property type="match status" value="2"/>
</dbReference>
<keyword evidence="1" id="KW-0677">Repeat</keyword>
<evidence type="ECO:0008006" key="6">
    <source>
        <dbReference type="Google" id="ProtNLM"/>
    </source>
</evidence>
<dbReference type="InterPro" id="IPR019734">
    <property type="entry name" value="TPR_rpt"/>
</dbReference>